<dbReference type="SMART" id="SM00612">
    <property type="entry name" value="Kelch"/>
    <property type="match status" value="2"/>
</dbReference>
<sequence length="148" mass="16369">MKPMPTTRMQVQIPNGILVCIEMSTTCNVWTEGTNEWQPISSLNFIHEQGTLNLLGDQPIVIGGRNSGQGNHGFVEILDPITREWIFGPSLQPGRRAHATVVINQTCLVVIGGYDEHPIQAMKSVEILSMTDISWQALDDMPIGVYNP</sequence>
<evidence type="ECO:0000313" key="3">
    <source>
        <dbReference type="Proteomes" id="UP000318571"/>
    </source>
</evidence>
<dbReference type="Proteomes" id="UP000318571">
    <property type="component" value="Chromosome 12"/>
</dbReference>
<dbReference type="AlphaFoldDB" id="A0A553PRD3"/>
<keyword evidence="3" id="KW-1185">Reference proteome</keyword>
<evidence type="ECO:0000256" key="1">
    <source>
        <dbReference type="ARBA" id="ARBA00022441"/>
    </source>
</evidence>
<feature type="non-terminal residue" evidence="2">
    <location>
        <position position="148"/>
    </location>
</feature>
<dbReference type="EMBL" id="VCGU01000001">
    <property type="protein sequence ID" value="TRY80235.1"/>
    <property type="molecule type" value="Genomic_DNA"/>
</dbReference>
<protein>
    <submittedName>
        <fullName evidence="2">Uncharacterized protein</fullName>
    </submittedName>
</protein>
<name>A0A553PRD3_TIGCA</name>
<dbReference type="SUPFAM" id="SSF117281">
    <property type="entry name" value="Kelch motif"/>
    <property type="match status" value="1"/>
</dbReference>
<reference evidence="2 3" key="1">
    <citation type="journal article" date="2018" name="Nat. Ecol. Evol.">
        <title>Genomic signatures of mitonuclear coevolution across populations of Tigriopus californicus.</title>
        <authorList>
            <person name="Barreto F.S."/>
            <person name="Watson E.T."/>
            <person name="Lima T.G."/>
            <person name="Willett C.S."/>
            <person name="Edmands S."/>
            <person name="Li W."/>
            <person name="Burton R.S."/>
        </authorList>
    </citation>
    <scope>NUCLEOTIDE SEQUENCE [LARGE SCALE GENOMIC DNA]</scope>
    <source>
        <strain evidence="2 3">San Diego</strain>
    </source>
</reference>
<evidence type="ECO:0000313" key="2">
    <source>
        <dbReference type="EMBL" id="TRY80235.1"/>
    </source>
</evidence>
<proteinExistence type="predicted"/>
<comment type="caution">
    <text evidence="2">The sequence shown here is derived from an EMBL/GenBank/DDBJ whole genome shotgun (WGS) entry which is preliminary data.</text>
</comment>
<dbReference type="Pfam" id="PF01344">
    <property type="entry name" value="Kelch_1"/>
    <property type="match status" value="1"/>
</dbReference>
<dbReference type="Gene3D" id="2.120.10.80">
    <property type="entry name" value="Kelch-type beta propeller"/>
    <property type="match status" value="1"/>
</dbReference>
<accession>A0A553PRD3</accession>
<organism evidence="2 3">
    <name type="scientific">Tigriopus californicus</name>
    <name type="common">Marine copepod</name>
    <dbReference type="NCBI Taxonomy" id="6832"/>
    <lineage>
        <taxon>Eukaryota</taxon>
        <taxon>Metazoa</taxon>
        <taxon>Ecdysozoa</taxon>
        <taxon>Arthropoda</taxon>
        <taxon>Crustacea</taxon>
        <taxon>Multicrustacea</taxon>
        <taxon>Hexanauplia</taxon>
        <taxon>Copepoda</taxon>
        <taxon>Harpacticoida</taxon>
        <taxon>Harpacticidae</taxon>
        <taxon>Tigriopus</taxon>
    </lineage>
</organism>
<dbReference type="InterPro" id="IPR015915">
    <property type="entry name" value="Kelch-typ_b-propeller"/>
</dbReference>
<dbReference type="InterPro" id="IPR006652">
    <property type="entry name" value="Kelch_1"/>
</dbReference>
<keyword evidence="1" id="KW-0880">Kelch repeat</keyword>
<gene>
    <name evidence="2" type="ORF">TCAL_13970</name>
</gene>